<feature type="signal peptide" evidence="1">
    <location>
        <begin position="1"/>
        <end position="18"/>
    </location>
</feature>
<evidence type="ECO:0000313" key="3">
    <source>
        <dbReference type="WBParaSite" id="L893_g31740.t1"/>
    </source>
</evidence>
<feature type="chain" id="PRO_5009314138" evidence="1">
    <location>
        <begin position="19"/>
        <end position="288"/>
    </location>
</feature>
<dbReference type="PANTHER" id="PTHR34311:SF3">
    <property type="entry name" value="DUF19 DOMAIN-CONTAINING PROTEIN"/>
    <property type="match status" value="1"/>
</dbReference>
<accession>A0A1I8A0V2</accession>
<dbReference type="Proteomes" id="UP000095287">
    <property type="component" value="Unplaced"/>
</dbReference>
<sequence>MRAWTFLAVLGLAASAYGFNGLVQLDAAGLEVFDVPGVEGIFPIIGGQPLHNGAVCTSALLQYCQGTFGEAIGATSPADWTNPQTLFYIINKIYKQGLDKGVIPLCSARAQFYQCLGAAYDSCVNRRWLVGHSFNLQNATIYVQIMKEIDFECNAGSIQTTQEWPCLEGVRTSAQYQYNSTVCTSAFNNNIRNNNTQANICYQGQQFANCMSNLFSQCSPDAVWWECERVSKIFEIDQFCPKLNCDYTNANLNGNGFARKTKTDLVLESVAHHMELRERAMNSAAKHN</sequence>
<organism evidence="2 3">
    <name type="scientific">Steinernema glaseri</name>
    <dbReference type="NCBI Taxonomy" id="37863"/>
    <lineage>
        <taxon>Eukaryota</taxon>
        <taxon>Metazoa</taxon>
        <taxon>Ecdysozoa</taxon>
        <taxon>Nematoda</taxon>
        <taxon>Chromadorea</taxon>
        <taxon>Rhabditida</taxon>
        <taxon>Tylenchina</taxon>
        <taxon>Panagrolaimomorpha</taxon>
        <taxon>Strongyloidoidea</taxon>
        <taxon>Steinernematidae</taxon>
        <taxon>Steinernema</taxon>
    </lineage>
</organism>
<dbReference type="WBParaSite" id="L893_g31740.t1">
    <property type="protein sequence ID" value="L893_g31740.t1"/>
    <property type="gene ID" value="L893_g31740"/>
</dbReference>
<dbReference type="AlphaFoldDB" id="A0A1I8A0V2"/>
<name>A0A1I8A0V2_9BILA</name>
<protein>
    <submittedName>
        <fullName evidence="3">Secreted protein</fullName>
    </submittedName>
</protein>
<dbReference type="PANTHER" id="PTHR34311">
    <property type="entry name" value="PROTEIN CBG21698-RELATED"/>
    <property type="match status" value="1"/>
</dbReference>
<proteinExistence type="predicted"/>
<evidence type="ECO:0000313" key="2">
    <source>
        <dbReference type="Proteomes" id="UP000095287"/>
    </source>
</evidence>
<keyword evidence="1" id="KW-0732">Signal</keyword>
<evidence type="ECO:0000256" key="1">
    <source>
        <dbReference type="SAM" id="SignalP"/>
    </source>
</evidence>
<keyword evidence="2" id="KW-1185">Reference proteome</keyword>
<reference evidence="3" key="1">
    <citation type="submission" date="2016-11" db="UniProtKB">
        <authorList>
            <consortium name="WormBaseParasite"/>
        </authorList>
    </citation>
    <scope>IDENTIFICATION</scope>
</reference>